<feature type="chain" id="PRO_5002366096" evidence="2">
    <location>
        <begin position="32"/>
        <end position="150"/>
    </location>
</feature>
<dbReference type="AlphaFoldDB" id="A0A0E0L5P8"/>
<feature type="region of interest" description="Disordered" evidence="1">
    <location>
        <begin position="56"/>
        <end position="77"/>
    </location>
</feature>
<evidence type="ECO:0000313" key="4">
    <source>
        <dbReference type="Proteomes" id="UP000026962"/>
    </source>
</evidence>
<feature type="signal peptide" evidence="2">
    <location>
        <begin position="1"/>
        <end position="31"/>
    </location>
</feature>
<keyword evidence="2" id="KW-0732">Signal</keyword>
<evidence type="ECO:0000256" key="1">
    <source>
        <dbReference type="SAM" id="MobiDB-lite"/>
    </source>
</evidence>
<feature type="region of interest" description="Disordered" evidence="1">
    <location>
        <begin position="101"/>
        <end position="150"/>
    </location>
</feature>
<feature type="compositionally biased region" description="Basic and acidic residues" evidence="1">
    <location>
        <begin position="139"/>
        <end position="150"/>
    </location>
</feature>
<protein>
    <submittedName>
        <fullName evidence="3">Uncharacterized protein</fullName>
    </submittedName>
</protein>
<evidence type="ECO:0000256" key="2">
    <source>
        <dbReference type="SAM" id="SignalP"/>
    </source>
</evidence>
<organism evidence="3">
    <name type="scientific">Oryza punctata</name>
    <name type="common">Red rice</name>
    <dbReference type="NCBI Taxonomy" id="4537"/>
    <lineage>
        <taxon>Eukaryota</taxon>
        <taxon>Viridiplantae</taxon>
        <taxon>Streptophyta</taxon>
        <taxon>Embryophyta</taxon>
        <taxon>Tracheophyta</taxon>
        <taxon>Spermatophyta</taxon>
        <taxon>Magnoliopsida</taxon>
        <taxon>Liliopsida</taxon>
        <taxon>Poales</taxon>
        <taxon>Poaceae</taxon>
        <taxon>BOP clade</taxon>
        <taxon>Oryzoideae</taxon>
        <taxon>Oryzeae</taxon>
        <taxon>Oryzinae</taxon>
        <taxon>Oryza</taxon>
    </lineage>
</organism>
<sequence>MAKTKVSVLVAGVTLMCVILLVLSSAVMVEAGRQREGRERVVAARGRFRKVMREETTLDDGGAIGESKRRSPGEATSASRHLFTITVAAFPLDLAEGAEGEVAAASDPARATWAPPSGRGERKRSGTIEGNEPAGHVASVDRSKIKFKEM</sequence>
<proteinExistence type="predicted"/>
<dbReference type="Gramene" id="OPUNC05G23250.1">
    <property type="protein sequence ID" value="OPUNC05G23250.1"/>
    <property type="gene ID" value="OPUNC05G23250"/>
</dbReference>
<dbReference type="Proteomes" id="UP000026962">
    <property type="component" value="Chromosome 5"/>
</dbReference>
<reference evidence="3" key="1">
    <citation type="submission" date="2015-04" db="UniProtKB">
        <authorList>
            <consortium name="EnsemblPlants"/>
        </authorList>
    </citation>
    <scope>IDENTIFICATION</scope>
</reference>
<name>A0A0E0L5P8_ORYPU</name>
<dbReference type="EnsemblPlants" id="OPUNC05G23250.1">
    <property type="protein sequence ID" value="OPUNC05G23250.1"/>
    <property type="gene ID" value="OPUNC05G23250"/>
</dbReference>
<evidence type="ECO:0000313" key="3">
    <source>
        <dbReference type="EnsemblPlants" id="OPUNC05G23250.1"/>
    </source>
</evidence>
<dbReference type="HOGENOM" id="CLU_1743506_0_0_1"/>
<reference evidence="3" key="2">
    <citation type="submission" date="2018-05" db="EMBL/GenBank/DDBJ databases">
        <title>OpunRS2 (Oryza punctata Reference Sequence Version 2).</title>
        <authorList>
            <person name="Zhang J."/>
            <person name="Kudrna D."/>
            <person name="Lee S."/>
            <person name="Talag J."/>
            <person name="Welchert J."/>
            <person name="Wing R.A."/>
        </authorList>
    </citation>
    <scope>NUCLEOTIDE SEQUENCE [LARGE SCALE GENOMIC DNA]</scope>
</reference>
<accession>A0A0E0L5P8</accession>
<keyword evidence="4" id="KW-1185">Reference proteome</keyword>